<comment type="caution">
    <text evidence="2">The sequence shown here is derived from an EMBL/GenBank/DDBJ whole genome shotgun (WGS) entry which is preliminary data.</text>
</comment>
<dbReference type="Pfam" id="PF06985">
    <property type="entry name" value="HET"/>
    <property type="match status" value="1"/>
</dbReference>
<accession>A0AAI8VNI2</accession>
<gene>
    <name evidence="2" type="ORF">KHLLAP_LOCUS8667</name>
</gene>
<sequence length="473" mass="53665">MEKSSPGEPTTPYALGECYCEVCKIFRLNEADWENVRHNKLQAASRDIARQAELGCKTCKLLGDAMETVFTMYPPAFPKNDALLEREPAYYRPNAAFRIDDGRTERYHEAFEIYSELVWVTRQLGFRYLWIDALCIVQDDLHDWATTLGTMGDIYGEASLNIAAASSTNGDGGCLYERIGGKELPLPTDPSLGCDLFVRCRPEHTFANSLNGWRAGITWVAHHPLSYRKWCFQERIASRQTLFYTKGEMGWECRTVVKCECEQVLLGSRGNMYSSDCFSTKCRLVQATDPASLLVKSEKEGELELLDIWMQLVMDYSIRQITHDSDIFPAMSAVARMFEGKGLGNYHAEWDQKTEPVSSVRKHSVVCQTIDGHAGRLSGGVLELSSPAVRTSMTTIVGTSWLEYGYQVQFEHWNEEFVCQFDAYDDYKDVKGLAVWLLYILHAAYDEEIYLLARSTGDGTGSYRRIALVSHQR</sequence>
<evidence type="ECO:0000313" key="2">
    <source>
        <dbReference type="EMBL" id="CAJ2508199.1"/>
    </source>
</evidence>
<feature type="domain" description="Heterokaryon incompatibility" evidence="1">
    <location>
        <begin position="111"/>
        <end position="234"/>
    </location>
</feature>
<dbReference type="InterPro" id="IPR010730">
    <property type="entry name" value="HET"/>
</dbReference>
<dbReference type="Proteomes" id="UP001295740">
    <property type="component" value="Unassembled WGS sequence"/>
</dbReference>
<dbReference type="AlphaFoldDB" id="A0AAI8VNI2"/>
<proteinExistence type="predicted"/>
<dbReference type="PANTHER" id="PTHR33112:SF16">
    <property type="entry name" value="HETEROKARYON INCOMPATIBILITY DOMAIN-CONTAINING PROTEIN"/>
    <property type="match status" value="1"/>
</dbReference>
<name>A0AAI8VNI2_9PEZI</name>
<keyword evidence="3" id="KW-1185">Reference proteome</keyword>
<dbReference type="PANTHER" id="PTHR33112">
    <property type="entry name" value="DOMAIN PROTEIN, PUTATIVE-RELATED"/>
    <property type="match status" value="1"/>
</dbReference>
<dbReference type="EMBL" id="CAUWAG010000010">
    <property type="protein sequence ID" value="CAJ2508199.1"/>
    <property type="molecule type" value="Genomic_DNA"/>
</dbReference>
<protein>
    <submittedName>
        <fullName evidence="2">Uu.00g093850.m01.CDS01</fullName>
    </submittedName>
</protein>
<evidence type="ECO:0000313" key="3">
    <source>
        <dbReference type="Proteomes" id="UP001295740"/>
    </source>
</evidence>
<evidence type="ECO:0000259" key="1">
    <source>
        <dbReference type="Pfam" id="PF06985"/>
    </source>
</evidence>
<reference evidence="2" key="1">
    <citation type="submission" date="2023-10" db="EMBL/GenBank/DDBJ databases">
        <authorList>
            <person name="Hackl T."/>
        </authorList>
    </citation>
    <scope>NUCLEOTIDE SEQUENCE</scope>
</reference>
<organism evidence="2 3">
    <name type="scientific">Anthostomella pinea</name>
    <dbReference type="NCBI Taxonomy" id="933095"/>
    <lineage>
        <taxon>Eukaryota</taxon>
        <taxon>Fungi</taxon>
        <taxon>Dikarya</taxon>
        <taxon>Ascomycota</taxon>
        <taxon>Pezizomycotina</taxon>
        <taxon>Sordariomycetes</taxon>
        <taxon>Xylariomycetidae</taxon>
        <taxon>Xylariales</taxon>
        <taxon>Xylariaceae</taxon>
        <taxon>Anthostomella</taxon>
    </lineage>
</organism>